<evidence type="ECO:0000313" key="2">
    <source>
        <dbReference type="Proteomes" id="UP001055111"/>
    </source>
</evidence>
<reference evidence="1" key="1">
    <citation type="submission" date="2022-09" db="EMBL/GenBank/DDBJ databases">
        <title>Isolation and characterization of 3-chlorobenzoate degrading bacteria from soils in Shizuoka.</title>
        <authorList>
            <person name="Ifat A."/>
            <person name="Ogawa N."/>
            <person name="Kimbara K."/>
            <person name="Moriuchi R."/>
            <person name="Dohra H."/>
            <person name="Shintani M."/>
        </authorList>
    </citation>
    <scope>NUCLEOTIDE SEQUENCE</scope>
    <source>
        <strain evidence="1">19CS4-2</strain>
    </source>
</reference>
<organism evidence="1 2">
    <name type="scientific">Caballeronia novacaledonica</name>
    <dbReference type="NCBI Taxonomy" id="1544861"/>
    <lineage>
        <taxon>Bacteria</taxon>
        <taxon>Pseudomonadati</taxon>
        <taxon>Pseudomonadota</taxon>
        <taxon>Betaproteobacteria</taxon>
        <taxon>Burkholderiales</taxon>
        <taxon>Burkholderiaceae</taxon>
        <taxon>Caballeronia</taxon>
    </lineage>
</organism>
<sequence length="327" mass="37500">MSAVLSSRAMGGYFELELPPARPSLHEDALRFQSARAAFLALLRAVRPTAVWLPWYICDAMTEPLAMSGIPIRRYAIDRNMRVPSIDLREGEVLLYVNYFGLCDDQVDDVLRRFPRESVVIDNAQALFAPHRDCLATIYSPRKFVGVPDGGYLVTHARVEPPETIDESSIRRCDHLLRRIAEDAEAGYAAYAAAEESLRHQEPARMSALTRRMLASVDYDSVRTRRIANFTYLHERLRPHNRFAFHFDPDRAVPLCYPLFGEHAELRDELRRQRIYTPTYWPDVAQSQDAPDFERSIPASALFLPCDQRLTPRDLEPVVTRVLDRLA</sequence>
<dbReference type="Proteomes" id="UP001055111">
    <property type="component" value="Unassembled WGS sequence"/>
</dbReference>
<evidence type="ECO:0000313" key="1">
    <source>
        <dbReference type="EMBL" id="GJH23130.1"/>
    </source>
</evidence>
<name>A0AA37MFP7_9BURK</name>
<dbReference type="EMBL" id="BPUS01000001">
    <property type="protein sequence ID" value="GJH23130.1"/>
    <property type="molecule type" value="Genomic_DNA"/>
</dbReference>
<gene>
    <name evidence="1" type="ORF">CBA19CS42_01460</name>
</gene>
<dbReference type="SUPFAM" id="SSF53383">
    <property type="entry name" value="PLP-dependent transferases"/>
    <property type="match status" value="1"/>
</dbReference>
<protein>
    <recommendedName>
        <fullName evidence="3">DegT/DnrJ/EryC1/StrS aminotransferase</fullName>
    </recommendedName>
</protein>
<proteinExistence type="predicted"/>
<dbReference type="RefSeq" id="WP_238209555.1">
    <property type="nucleotide sequence ID" value="NZ_BPUS01000001.1"/>
</dbReference>
<dbReference type="AlphaFoldDB" id="A0AA37MFP7"/>
<accession>A0AA37MFP7</accession>
<dbReference type="InterPro" id="IPR015424">
    <property type="entry name" value="PyrdxlP-dep_Trfase"/>
</dbReference>
<comment type="caution">
    <text evidence="1">The sequence shown here is derived from an EMBL/GenBank/DDBJ whole genome shotgun (WGS) entry which is preliminary data.</text>
</comment>
<evidence type="ECO:0008006" key="3">
    <source>
        <dbReference type="Google" id="ProtNLM"/>
    </source>
</evidence>